<dbReference type="Proteomes" id="UP001501705">
    <property type="component" value="Unassembled WGS sequence"/>
</dbReference>
<evidence type="ECO:0000313" key="6">
    <source>
        <dbReference type="Proteomes" id="UP001501705"/>
    </source>
</evidence>
<sequence>MEPDDSWGPEVSDRRPSLQDRIRARKEGLFVGRGVALAQFEQNLMMPVDDPRRRFLISLYGVGGVGKTTLVERWQQLAEHHGYAVGAVDTADDILSAIEQLTERLAASGAECTGFRRMLARYRKDRRTLDSDPNAPAGMSALLTRSAVRIGLRAAANVPVVGAFTEEIDKNEAADQVDQLRAFLSRRLGRKHDPDLLLAPIEALSKAFVSDLWKLGDRRPVALFVDAFEQTEAVLGDWLLQLLEGRYGDLPAGFVLVLSGQHPLDANRWAGFVNIRADVELPAFTEAEARQLLAARGVTNPATANLVLELSGGLPVLVALLAAAATDGTARAADPVDTAVSRFLNGVPDPEHRAAAQAAALPRRLDREILAVAADRAADFEWVCGLPFVTAHPDGYRYHAVVRQAMLRSTRRAAPDNWINRHRALATHYRQRKEQLALPDVGRWGDGRWVALSREETYHQLCASGEAALAGAVQDFIDVYRWANGTPAWAQMIVEAGVDGGSDAVRVRGEQLAGWLSGRLEDGLAMLDNLAEDRTLDDVHRWYVLLDRAALQHSLGRDREALRDLDRADQALAPSGIAEELRGQIQLELGAYEKALRHLDEAVRLSPEYAPGYSSRGAAHRGLQQYEAALADLDRAIDLDPSDPALLAVRSSLLEELNQSAEAKADLDRAIAVAPGNPLWLVLRAGFQLARGRFFEALADLDHAVELDPDAAESRLLRASVRGMLGREEEAVADLERVPRTGFEQDVAAVRTVIEQFTGGGTLPAAKPTQLSGGRDSGGQIDPVTRERSDGDPEGREVSDPGALLARAREFAEAKRLPEAIAAVDRAIRLAPRSVELLTARADFRHRAGDDTAACADLDRALELDPDSVDAIRSVGVIRADNGDYTAVLAAFDQGIRLNPNDLETLMSRGVVHQQRGDYPRAVQDFDALLKVYSRLPAALVLRGQALALAGDRSGARRDLDQAVKLAKRSAPIISVRGTFLLRQGDPAAALSDFDHAMQLAPARPSIWSSRGRAYLALGRYPEAIADFERAAGFDPPPAVAFHGQGLGWLYQGDRVRAEELFRTAVTVAIGQLRSPRVVLPDDVPGQLDALRRLPGKGRLRFELVCFALAAGYDEPAARLLAAVLADQVSVDAIPDLTRDLEELNRLLGPNRVTPLLTMLPHR</sequence>
<keyword evidence="6" id="KW-1185">Reference proteome</keyword>
<evidence type="ECO:0000256" key="4">
    <source>
        <dbReference type="SAM" id="MobiDB-lite"/>
    </source>
</evidence>
<dbReference type="CDD" id="cd01983">
    <property type="entry name" value="SIMIBI"/>
    <property type="match status" value="1"/>
</dbReference>
<feature type="repeat" description="TPR" evidence="3">
    <location>
        <begin position="971"/>
        <end position="1004"/>
    </location>
</feature>
<dbReference type="EMBL" id="BAAAPH010000017">
    <property type="protein sequence ID" value="GAA1588498.1"/>
    <property type="molecule type" value="Genomic_DNA"/>
</dbReference>
<keyword evidence="2 3" id="KW-0802">TPR repeat</keyword>
<dbReference type="PROSITE" id="PS50005">
    <property type="entry name" value="TPR"/>
    <property type="match status" value="5"/>
</dbReference>
<evidence type="ECO:0000256" key="2">
    <source>
        <dbReference type="ARBA" id="ARBA00022803"/>
    </source>
</evidence>
<dbReference type="PANTHER" id="PTHR44858:SF1">
    <property type="entry name" value="UDP-N-ACETYLGLUCOSAMINE--PEPTIDE N-ACETYLGLUCOSAMINYLTRANSFERASE SPINDLY-RELATED"/>
    <property type="match status" value="1"/>
</dbReference>
<feature type="repeat" description="TPR" evidence="3">
    <location>
        <begin position="1005"/>
        <end position="1038"/>
    </location>
</feature>
<dbReference type="PRINTS" id="PR00364">
    <property type="entry name" value="DISEASERSIST"/>
</dbReference>
<dbReference type="SUPFAM" id="SSF48452">
    <property type="entry name" value="TPR-like"/>
    <property type="match status" value="2"/>
</dbReference>
<dbReference type="Gene3D" id="1.25.40.10">
    <property type="entry name" value="Tetratricopeptide repeat domain"/>
    <property type="match status" value="3"/>
</dbReference>
<feature type="repeat" description="TPR" evidence="3">
    <location>
        <begin position="869"/>
        <end position="902"/>
    </location>
</feature>
<comment type="caution">
    <text evidence="5">The sequence shown here is derived from an EMBL/GenBank/DDBJ whole genome shotgun (WGS) entry which is preliminary data.</text>
</comment>
<dbReference type="InterPro" id="IPR027417">
    <property type="entry name" value="P-loop_NTPase"/>
</dbReference>
<evidence type="ECO:0000256" key="1">
    <source>
        <dbReference type="ARBA" id="ARBA00022737"/>
    </source>
</evidence>
<evidence type="ECO:0000256" key="3">
    <source>
        <dbReference type="PROSITE-ProRule" id="PRU00339"/>
    </source>
</evidence>
<keyword evidence="1" id="KW-0677">Repeat</keyword>
<protein>
    <submittedName>
        <fullName evidence="5">Tetratricopeptide repeat protein</fullName>
    </submittedName>
</protein>
<evidence type="ECO:0000313" key="5">
    <source>
        <dbReference type="EMBL" id="GAA1588498.1"/>
    </source>
</evidence>
<feature type="region of interest" description="Disordered" evidence="4">
    <location>
        <begin position="759"/>
        <end position="800"/>
    </location>
</feature>
<name>A0ABN2DZ03_9ACTN</name>
<organism evidence="5 6">
    <name type="scientific">Kribbella hippodromi</name>
    <dbReference type="NCBI Taxonomy" id="434347"/>
    <lineage>
        <taxon>Bacteria</taxon>
        <taxon>Bacillati</taxon>
        <taxon>Actinomycetota</taxon>
        <taxon>Actinomycetes</taxon>
        <taxon>Propionibacteriales</taxon>
        <taxon>Kribbellaceae</taxon>
        <taxon>Kribbella</taxon>
    </lineage>
</organism>
<accession>A0ABN2DZ03</accession>
<feature type="compositionally biased region" description="Basic and acidic residues" evidence="4">
    <location>
        <begin position="784"/>
        <end position="799"/>
    </location>
</feature>
<dbReference type="Gene3D" id="3.40.50.300">
    <property type="entry name" value="P-loop containing nucleotide triphosphate hydrolases"/>
    <property type="match status" value="1"/>
</dbReference>
<dbReference type="SMART" id="SM00028">
    <property type="entry name" value="TPR"/>
    <property type="match status" value="12"/>
</dbReference>
<dbReference type="InterPro" id="IPR019734">
    <property type="entry name" value="TPR_rpt"/>
</dbReference>
<reference evidence="5 6" key="1">
    <citation type="journal article" date="2019" name="Int. J. Syst. Evol. Microbiol.">
        <title>The Global Catalogue of Microorganisms (GCM) 10K type strain sequencing project: providing services to taxonomists for standard genome sequencing and annotation.</title>
        <authorList>
            <consortium name="The Broad Institute Genomics Platform"/>
            <consortium name="The Broad Institute Genome Sequencing Center for Infectious Disease"/>
            <person name="Wu L."/>
            <person name="Ma J."/>
        </authorList>
    </citation>
    <scope>NUCLEOTIDE SEQUENCE [LARGE SCALE GENOMIC DNA]</scope>
    <source>
        <strain evidence="5 6">JCM 15572</strain>
    </source>
</reference>
<dbReference type="InterPro" id="IPR050498">
    <property type="entry name" value="Ycf3"/>
</dbReference>
<feature type="repeat" description="TPR" evidence="3">
    <location>
        <begin position="576"/>
        <end position="609"/>
    </location>
</feature>
<dbReference type="Pfam" id="PF13432">
    <property type="entry name" value="TPR_16"/>
    <property type="match status" value="5"/>
</dbReference>
<dbReference type="InterPro" id="IPR011990">
    <property type="entry name" value="TPR-like_helical_dom_sf"/>
</dbReference>
<dbReference type="SUPFAM" id="SSF52540">
    <property type="entry name" value="P-loop containing nucleoside triphosphate hydrolases"/>
    <property type="match status" value="1"/>
</dbReference>
<proteinExistence type="predicted"/>
<dbReference type="PANTHER" id="PTHR44858">
    <property type="entry name" value="TETRATRICOPEPTIDE REPEAT PROTEIN 6"/>
    <property type="match status" value="1"/>
</dbReference>
<feature type="repeat" description="TPR" evidence="3">
    <location>
        <begin position="610"/>
        <end position="643"/>
    </location>
</feature>
<gene>
    <name evidence="5" type="ORF">GCM10009804_50750</name>
</gene>